<dbReference type="InParanoid" id="A0A165DCM6"/>
<proteinExistence type="inferred from homology"/>
<evidence type="ECO:0000256" key="3">
    <source>
        <dbReference type="ARBA" id="ARBA00008827"/>
    </source>
</evidence>
<evidence type="ECO:0000256" key="8">
    <source>
        <dbReference type="ARBA" id="ARBA00023034"/>
    </source>
</evidence>
<keyword evidence="6" id="KW-0931">ER-Golgi transport</keyword>
<keyword evidence="8" id="KW-0333">Golgi apparatus</keyword>
<evidence type="ECO:0000256" key="6">
    <source>
        <dbReference type="ARBA" id="ARBA00022892"/>
    </source>
</evidence>
<evidence type="ECO:0000313" key="12">
    <source>
        <dbReference type="Proteomes" id="UP000076842"/>
    </source>
</evidence>
<dbReference type="AlphaFoldDB" id="A0A165DCM6"/>
<evidence type="ECO:0000256" key="2">
    <source>
        <dbReference type="ARBA" id="ARBA00004347"/>
    </source>
</evidence>
<dbReference type="GO" id="GO:0030126">
    <property type="term" value="C:COPI vesicle coat"/>
    <property type="evidence" value="ECO:0007669"/>
    <property type="project" value="TreeGrafter"/>
</dbReference>
<reference evidence="11 12" key="1">
    <citation type="journal article" date="2016" name="Mol. Biol. Evol.">
        <title>Comparative Genomics of Early-Diverging Mushroom-Forming Fungi Provides Insights into the Origins of Lignocellulose Decay Capabilities.</title>
        <authorList>
            <person name="Nagy L.G."/>
            <person name="Riley R."/>
            <person name="Tritt A."/>
            <person name="Adam C."/>
            <person name="Daum C."/>
            <person name="Floudas D."/>
            <person name="Sun H."/>
            <person name="Yadav J.S."/>
            <person name="Pangilinan J."/>
            <person name="Larsson K.H."/>
            <person name="Matsuura K."/>
            <person name="Barry K."/>
            <person name="Labutti K."/>
            <person name="Kuo R."/>
            <person name="Ohm R.A."/>
            <person name="Bhattacharya S.S."/>
            <person name="Shirouzu T."/>
            <person name="Yoshinaga Y."/>
            <person name="Martin F.M."/>
            <person name="Grigoriev I.V."/>
            <person name="Hibbett D.S."/>
        </authorList>
    </citation>
    <scope>NUCLEOTIDE SEQUENCE [LARGE SCALE GENOMIC DNA]</scope>
    <source>
        <strain evidence="11 12">HHB12733</strain>
    </source>
</reference>
<evidence type="ECO:0000256" key="5">
    <source>
        <dbReference type="ARBA" id="ARBA00022490"/>
    </source>
</evidence>
<evidence type="ECO:0000256" key="7">
    <source>
        <dbReference type="ARBA" id="ARBA00022927"/>
    </source>
</evidence>
<dbReference type="Gene3D" id="1.25.40.10">
    <property type="entry name" value="Tetratricopeptide repeat domain"/>
    <property type="match status" value="1"/>
</dbReference>
<comment type="similarity">
    <text evidence="3">Belongs to the COPE family.</text>
</comment>
<organism evidence="11 12">
    <name type="scientific">Calocera cornea HHB12733</name>
    <dbReference type="NCBI Taxonomy" id="1353952"/>
    <lineage>
        <taxon>Eukaryota</taxon>
        <taxon>Fungi</taxon>
        <taxon>Dikarya</taxon>
        <taxon>Basidiomycota</taxon>
        <taxon>Agaricomycotina</taxon>
        <taxon>Dacrymycetes</taxon>
        <taxon>Dacrymycetales</taxon>
        <taxon>Dacrymycetaceae</taxon>
        <taxon>Calocera</taxon>
    </lineage>
</organism>
<dbReference type="GO" id="GO:0005198">
    <property type="term" value="F:structural molecule activity"/>
    <property type="evidence" value="ECO:0007669"/>
    <property type="project" value="InterPro"/>
</dbReference>
<dbReference type="GO" id="GO:0006891">
    <property type="term" value="P:intra-Golgi vesicle-mediated transport"/>
    <property type="evidence" value="ECO:0007669"/>
    <property type="project" value="TreeGrafter"/>
</dbReference>
<dbReference type="STRING" id="1353952.A0A165DCM6"/>
<dbReference type="EMBL" id="KV424064">
    <property type="protein sequence ID" value="KZT52516.1"/>
    <property type="molecule type" value="Genomic_DNA"/>
</dbReference>
<dbReference type="FunCoup" id="A0A165DCM6">
    <property type="interactions" value="276"/>
</dbReference>
<dbReference type="SUPFAM" id="SSF48452">
    <property type="entry name" value="TPR-like"/>
    <property type="match status" value="1"/>
</dbReference>
<evidence type="ECO:0000313" key="11">
    <source>
        <dbReference type="EMBL" id="KZT52516.1"/>
    </source>
</evidence>
<protein>
    <recommendedName>
        <fullName evidence="13">Coatomer subunit epsilon</fullName>
    </recommendedName>
</protein>
<keyword evidence="9" id="KW-0472">Membrane</keyword>
<keyword evidence="10" id="KW-0968">Cytoplasmic vesicle</keyword>
<evidence type="ECO:0000256" key="9">
    <source>
        <dbReference type="ARBA" id="ARBA00023136"/>
    </source>
</evidence>
<dbReference type="Pfam" id="PF04733">
    <property type="entry name" value="Coatomer_E"/>
    <property type="match status" value="1"/>
</dbReference>
<dbReference type="InterPro" id="IPR006822">
    <property type="entry name" value="Coatomer_esu"/>
</dbReference>
<dbReference type="GO" id="GO:0000139">
    <property type="term" value="C:Golgi membrane"/>
    <property type="evidence" value="ECO:0007669"/>
    <property type="project" value="UniProtKB-SubCell"/>
</dbReference>
<comment type="subcellular location">
    <subcellularLocation>
        <location evidence="2">Cytoplasmic vesicle</location>
        <location evidence="2">COPI-coated vesicle membrane</location>
        <topology evidence="2">Peripheral membrane protein</topology>
        <orientation evidence="2">Cytoplasmic side</orientation>
    </subcellularLocation>
    <subcellularLocation>
        <location evidence="1">Golgi apparatus membrane</location>
        <topology evidence="1">Peripheral membrane protein</topology>
        <orientation evidence="1">Cytoplasmic side</orientation>
    </subcellularLocation>
</comment>
<keyword evidence="4" id="KW-0813">Transport</keyword>
<keyword evidence="5" id="KW-0963">Cytoplasm</keyword>
<dbReference type="PIRSF" id="PIRSF016478">
    <property type="entry name" value="Coatomer_esu"/>
    <property type="match status" value="1"/>
</dbReference>
<dbReference type="InterPro" id="IPR011990">
    <property type="entry name" value="TPR-like_helical_dom_sf"/>
</dbReference>
<evidence type="ECO:0000256" key="10">
    <source>
        <dbReference type="ARBA" id="ARBA00023329"/>
    </source>
</evidence>
<gene>
    <name evidence="11" type="ORF">CALCODRAFT_459171</name>
</gene>
<evidence type="ECO:0000256" key="4">
    <source>
        <dbReference type="ARBA" id="ARBA00022448"/>
    </source>
</evidence>
<dbReference type="GO" id="GO:0015031">
    <property type="term" value="P:protein transport"/>
    <property type="evidence" value="ECO:0007669"/>
    <property type="project" value="UniProtKB-KW"/>
</dbReference>
<evidence type="ECO:0000256" key="1">
    <source>
        <dbReference type="ARBA" id="ARBA00004255"/>
    </source>
</evidence>
<dbReference type="GO" id="GO:0006888">
    <property type="term" value="P:endoplasmic reticulum to Golgi vesicle-mediated transport"/>
    <property type="evidence" value="ECO:0007669"/>
    <property type="project" value="TreeGrafter"/>
</dbReference>
<dbReference type="GO" id="GO:0006890">
    <property type="term" value="P:retrograde vesicle-mediated transport, Golgi to endoplasmic reticulum"/>
    <property type="evidence" value="ECO:0007669"/>
    <property type="project" value="InterPro"/>
</dbReference>
<dbReference type="PANTHER" id="PTHR10805">
    <property type="entry name" value="COATOMER SUBUNIT EPSILON"/>
    <property type="match status" value="1"/>
</dbReference>
<sequence length="283" mass="30824">LLPANYKTVIDTPLPEEDSASYLPSLIYNLRAHLALSPTTPLPEPTDPSLAYRAVAAFSSYLRAVDKSEALDELREVLLEVEGEEELGWEEGVVRSLSATAFWREGETEEALDTLSAEGAKKDLECVALTVQIQLSLNRSDLAQKTLEAAKKWADDALLLQLVEAWVSLRTIPPNYNSSYYTFLELTTVPSPSATLLANRAIAQLCQGNVPEAEGSLAEALEKDPSNVEALVLSARAGNDEALAKLKQTAPDHPLLKALQEAEVKFEEARIKWEVPPLATASA</sequence>
<dbReference type="PANTHER" id="PTHR10805:SF0">
    <property type="entry name" value="COATOMER SUBUNIT EPSILON"/>
    <property type="match status" value="1"/>
</dbReference>
<accession>A0A165DCM6</accession>
<keyword evidence="12" id="KW-1185">Reference proteome</keyword>
<name>A0A165DCM6_9BASI</name>
<feature type="non-terminal residue" evidence="11">
    <location>
        <position position="1"/>
    </location>
</feature>
<dbReference type="Proteomes" id="UP000076842">
    <property type="component" value="Unassembled WGS sequence"/>
</dbReference>
<evidence type="ECO:0008006" key="13">
    <source>
        <dbReference type="Google" id="ProtNLM"/>
    </source>
</evidence>
<keyword evidence="7" id="KW-0653">Protein transport</keyword>
<dbReference type="OrthoDB" id="310217at2759"/>